<comment type="caution">
    <text evidence="1">The sequence shown here is derived from an EMBL/GenBank/DDBJ whole genome shotgun (WGS) entry which is preliminary data.</text>
</comment>
<sequence>MYEMAIAASLPRKLALAIAERYPTVEVLVYFLNSSTDAWDTLQEQFFGFGESRAIALHQTLTTAGYRLKYKP</sequence>
<reference evidence="1" key="1">
    <citation type="submission" date="2020-04" db="EMBL/GenBank/DDBJ databases">
        <authorList>
            <person name="Zhang T."/>
        </authorList>
    </citation>
    <scope>NUCLEOTIDE SEQUENCE</scope>
    <source>
        <strain evidence="1">HKST-UBA03</strain>
    </source>
</reference>
<gene>
    <name evidence="1" type="ORF">KC614_01890</name>
</gene>
<evidence type="ECO:0000313" key="1">
    <source>
        <dbReference type="EMBL" id="MCA9391934.1"/>
    </source>
</evidence>
<reference evidence="1" key="2">
    <citation type="journal article" date="2021" name="Microbiome">
        <title>Successional dynamics and alternative stable states in a saline activated sludge microbial community over 9 years.</title>
        <authorList>
            <person name="Wang Y."/>
            <person name="Ye J."/>
            <person name="Ju F."/>
            <person name="Liu L."/>
            <person name="Boyd J.A."/>
            <person name="Deng Y."/>
            <person name="Parks D.H."/>
            <person name="Jiang X."/>
            <person name="Yin X."/>
            <person name="Woodcroft B.J."/>
            <person name="Tyson G.W."/>
            <person name="Hugenholtz P."/>
            <person name="Polz M.F."/>
            <person name="Zhang T."/>
        </authorList>
    </citation>
    <scope>NUCLEOTIDE SEQUENCE</scope>
    <source>
        <strain evidence="1">HKST-UBA03</strain>
    </source>
</reference>
<proteinExistence type="predicted"/>
<protein>
    <submittedName>
        <fullName evidence="1">Uncharacterized protein</fullName>
    </submittedName>
</protein>
<dbReference type="Proteomes" id="UP000751518">
    <property type="component" value="Unassembled WGS sequence"/>
</dbReference>
<evidence type="ECO:0000313" key="2">
    <source>
        <dbReference type="Proteomes" id="UP000751518"/>
    </source>
</evidence>
<accession>A0A955LKM0</accession>
<dbReference type="EMBL" id="JAGQKZ010000011">
    <property type="protein sequence ID" value="MCA9391934.1"/>
    <property type="molecule type" value="Genomic_DNA"/>
</dbReference>
<name>A0A955LKM0_UNCKA</name>
<organism evidence="1 2">
    <name type="scientific">candidate division WWE3 bacterium</name>
    <dbReference type="NCBI Taxonomy" id="2053526"/>
    <lineage>
        <taxon>Bacteria</taxon>
        <taxon>Katanobacteria</taxon>
    </lineage>
</organism>
<dbReference type="AlphaFoldDB" id="A0A955LKM0"/>